<reference evidence="2 3" key="1">
    <citation type="submission" date="2016-08" db="EMBL/GenBank/DDBJ databases">
        <title>Genome sequencing of Paenibacillus sp. TI45-13ar, isolated from Korean traditional nuruk.</title>
        <authorList>
            <person name="Kim S.-J."/>
        </authorList>
    </citation>
    <scope>NUCLEOTIDE SEQUENCE [LARGE SCALE GENOMIC DNA]</scope>
    <source>
        <strain evidence="2 3">TI45-13ar</strain>
    </source>
</reference>
<comment type="caution">
    <text evidence="2">The sequence shown here is derived from an EMBL/GenBank/DDBJ whole genome shotgun (WGS) entry which is preliminary data.</text>
</comment>
<dbReference type="Pfam" id="PF13253">
    <property type="entry name" value="DUF4044"/>
    <property type="match status" value="1"/>
</dbReference>
<dbReference type="Proteomes" id="UP000094578">
    <property type="component" value="Unassembled WGS sequence"/>
</dbReference>
<proteinExistence type="predicted"/>
<dbReference type="AlphaFoldDB" id="A0A1E3L2L2"/>
<dbReference type="InterPro" id="IPR049722">
    <property type="entry name" value="Prli42-like"/>
</dbReference>
<dbReference type="NCBIfam" id="NF033880">
    <property type="entry name" value="Prli42"/>
    <property type="match status" value="1"/>
</dbReference>
<dbReference type="STRING" id="1886670.PTI45_02455"/>
<name>A0A1E3L2L2_9BACL</name>
<protein>
    <recommendedName>
        <fullName evidence="4">DUF4044 domain-containing protein</fullName>
    </recommendedName>
</protein>
<dbReference type="InterPro" id="IPR025270">
    <property type="entry name" value="DUF4044"/>
</dbReference>
<keyword evidence="1" id="KW-1133">Transmembrane helix</keyword>
<dbReference type="RefSeq" id="WP_137220660.1">
    <property type="nucleotide sequence ID" value="NZ_MDER01000043.1"/>
</dbReference>
<evidence type="ECO:0008006" key="4">
    <source>
        <dbReference type="Google" id="ProtNLM"/>
    </source>
</evidence>
<keyword evidence="1" id="KW-0812">Transmembrane</keyword>
<evidence type="ECO:0000313" key="2">
    <source>
        <dbReference type="EMBL" id="ODP28037.1"/>
    </source>
</evidence>
<keyword evidence="3" id="KW-1185">Reference proteome</keyword>
<evidence type="ECO:0000256" key="1">
    <source>
        <dbReference type="SAM" id="Phobius"/>
    </source>
</evidence>
<organism evidence="2 3">
    <name type="scientific">Paenibacillus nuruki</name>
    <dbReference type="NCBI Taxonomy" id="1886670"/>
    <lineage>
        <taxon>Bacteria</taxon>
        <taxon>Bacillati</taxon>
        <taxon>Bacillota</taxon>
        <taxon>Bacilli</taxon>
        <taxon>Bacillales</taxon>
        <taxon>Paenibacillaceae</taxon>
        <taxon>Paenibacillus</taxon>
    </lineage>
</organism>
<evidence type="ECO:0000313" key="3">
    <source>
        <dbReference type="Proteomes" id="UP000094578"/>
    </source>
</evidence>
<sequence>MEKKKWFKVFIYIMLIAMVGSTLLMVIQPFL</sequence>
<feature type="transmembrane region" description="Helical" evidence="1">
    <location>
        <begin position="9"/>
        <end position="30"/>
    </location>
</feature>
<gene>
    <name evidence="2" type="ORF">PTI45_02455</name>
</gene>
<accession>A0A1E3L2L2</accession>
<keyword evidence="1" id="KW-0472">Membrane</keyword>
<dbReference type="EMBL" id="MDER01000043">
    <property type="protein sequence ID" value="ODP28037.1"/>
    <property type="molecule type" value="Genomic_DNA"/>
</dbReference>